<feature type="non-terminal residue" evidence="1">
    <location>
        <position position="56"/>
    </location>
</feature>
<organism evidence="1 2">
    <name type="scientific">Racocetra persica</name>
    <dbReference type="NCBI Taxonomy" id="160502"/>
    <lineage>
        <taxon>Eukaryota</taxon>
        <taxon>Fungi</taxon>
        <taxon>Fungi incertae sedis</taxon>
        <taxon>Mucoromycota</taxon>
        <taxon>Glomeromycotina</taxon>
        <taxon>Glomeromycetes</taxon>
        <taxon>Diversisporales</taxon>
        <taxon>Gigasporaceae</taxon>
        <taxon>Racocetra</taxon>
    </lineage>
</organism>
<evidence type="ECO:0000313" key="1">
    <source>
        <dbReference type="EMBL" id="CAG8852283.1"/>
    </source>
</evidence>
<keyword evidence="2" id="KW-1185">Reference proteome</keyword>
<proteinExistence type="predicted"/>
<dbReference type="EMBL" id="CAJVQC010181074">
    <property type="protein sequence ID" value="CAG8852283.1"/>
    <property type="molecule type" value="Genomic_DNA"/>
</dbReference>
<name>A0ACA9SYE5_9GLOM</name>
<dbReference type="Proteomes" id="UP000789920">
    <property type="component" value="Unassembled WGS sequence"/>
</dbReference>
<comment type="caution">
    <text evidence="1">The sequence shown here is derived from an EMBL/GenBank/DDBJ whole genome shotgun (WGS) entry which is preliminary data.</text>
</comment>
<evidence type="ECO:0000313" key="2">
    <source>
        <dbReference type="Proteomes" id="UP000789920"/>
    </source>
</evidence>
<protein>
    <submittedName>
        <fullName evidence="1">3610_t:CDS:1</fullName>
    </submittedName>
</protein>
<feature type="non-terminal residue" evidence="1">
    <location>
        <position position="1"/>
    </location>
</feature>
<reference evidence="1" key="1">
    <citation type="submission" date="2021-06" db="EMBL/GenBank/DDBJ databases">
        <authorList>
            <person name="Kallberg Y."/>
            <person name="Tangrot J."/>
            <person name="Rosling A."/>
        </authorList>
    </citation>
    <scope>NUCLEOTIDE SEQUENCE</scope>
    <source>
        <strain evidence="1">MA461A</strain>
    </source>
</reference>
<accession>A0ACA9SYE5</accession>
<gene>
    <name evidence="1" type="ORF">RPERSI_LOCUS36998</name>
</gene>
<sequence length="56" mass="6471">LSIILKEFPDIVYRYASKFINTHEIAQQYKERNNQLDIYGIGSIPIASVEIPFNVT</sequence>